<dbReference type="GO" id="GO:0031707">
    <property type="term" value="F:endothelin A receptor binding"/>
    <property type="evidence" value="ECO:0007669"/>
    <property type="project" value="TreeGrafter"/>
</dbReference>
<feature type="domain" description="Endothelin-like toxin" evidence="10">
    <location>
        <begin position="64"/>
        <end position="85"/>
    </location>
</feature>
<name>A0A8T2JFN5_9PIPI</name>
<evidence type="ECO:0000256" key="6">
    <source>
        <dbReference type="ARBA" id="ARBA00040197"/>
    </source>
</evidence>
<comment type="similarity">
    <text evidence="2">Belongs to the endothelin/sarafotoxin family.</text>
</comment>
<dbReference type="PRINTS" id="PR00365">
    <property type="entry name" value="ENDOTHELIN"/>
</dbReference>
<dbReference type="EMBL" id="JAACNH010000005">
    <property type="protein sequence ID" value="KAG8442377.1"/>
    <property type="molecule type" value="Genomic_DNA"/>
</dbReference>
<feature type="region of interest" description="Disordered" evidence="8">
    <location>
        <begin position="29"/>
        <end position="56"/>
    </location>
</feature>
<evidence type="ECO:0000256" key="1">
    <source>
        <dbReference type="ARBA" id="ARBA00004613"/>
    </source>
</evidence>
<dbReference type="GO" id="GO:0006874">
    <property type="term" value="P:intracellular calcium ion homeostasis"/>
    <property type="evidence" value="ECO:0007669"/>
    <property type="project" value="TreeGrafter"/>
</dbReference>
<dbReference type="GO" id="GO:0005179">
    <property type="term" value="F:hormone activity"/>
    <property type="evidence" value="ECO:0007669"/>
    <property type="project" value="TreeGrafter"/>
</dbReference>
<keyword evidence="3" id="KW-0964">Secreted</keyword>
<comment type="subcellular location">
    <subcellularLocation>
        <location evidence="1">Secreted</location>
    </subcellularLocation>
</comment>
<organism evidence="11 12">
    <name type="scientific">Hymenochirus boettgeri</name>
    <name type="common">Congo dwarf clawed frog</name>
    <dbReference type="NCBI Taxonomy" id="247094"/>
    <lineage>
        <taxon>Eukaryota</taxon>
        <taxon>Metazoa</taxon>
        <taxon>Chordata</taxon>
        <taxon>Craniata</taxon>
        <taxon>Vertebrata</taxon>
        <taxon>Euteleostomi</taxon>
        <taxon>Amphibia</taxon>
        <taxon>Batrachia</taxon>
        <taxon>Anura</taxon>
        <taxon>Pipoidea</taxon>
        <taxon>Pipidae</taxon>
        <taxon>Pipinae</taxon>
        <taxon>Hymenochirus</taxon>
    </lineage>
</organism>
<gene>
    <name evidence="11" type="ORF">GDO86_011246</name>
</gene>
<evidence type="ECO:0000256" key="3">
    <source>
        <dbReference type="ARBA" id="ARBA00022525"/>
    </source>
</evidence>
<evidence type="ECO:0000313" key="11">
    <source>
        <dbReference type="EMBL" id="KAG8442377.1"/>
    </source>
</evidence>
<evidence type="ECO:0000313" key="12">
    <source>
        <dbReference type="Proteomes" id="UP000812440"/>
    </source>
</evidence>
<dbReference type="Proteomes" id="UP000812440">
    <property type="component" value="Chromosome 6"/>
</dbReference>
<evidence type="ECO:0000256" key="2">
    <source>
        <dbReference type="ARBA" id="ARBA00010959"/>
    </source>
</evidence>
<dbReference type="OrthoDB" id="8873756at2759"/>
<comment type="caution">
    <text evidence="11">The sequence shown here is derived from an EMBL/GenBank/DDBJ whole genome shotgun (WGS) entry which is preliminary data.</text>
</comment>
<dbReference type="InterPro" id="IPR020475">
    <property type="entry name" value="Endothelin"/>
</dbReference>
<sequence>MDRITFLHLTMDLQLTLSLFILIQGTTGTVSGGRKSENNSPASAAEIVSNDSSSAPLRSGRFKRCSCSSLMDKECVYFCHLDIIWINTPERTVPYGLGGPRMKRALQDTDQVKLPESTSRCVCAKHKDKKCLGFCQTAAELSFQPYFKKDKRKGLRKQHTSNKIIKRPEDVKHSIRNSFAFANLVRKLSKTRGTSHPWTHKYWSVWKHMKTMS</sequence>
<dbReference type="PANTHER" id="PTHR13874">
    <property type="entry name" value="ENDOTHELIN"/>
    <property type="match status" value="1"/>
</dbReference>
<dbReference type="GO" id="GO:0019229">
    <property type="term" value="P:regulation of vasoconstriction"/>
    <property type="evidence" value="ECO:0007669"/>
    <property type="project" value="InterPro"/>
</dbReference>
<protein>
    <recommendedName>
        <fullName evidence="6">Endothelin-1</fullName>
    </recommendedName>
</protein>
<dbReference type="GO" id="GO:0003100">
    <property type="term" value="P:regulation of systemic arterial blood pressure by endothelin"/>
    <property type="evidence" value="ECO:0007669"/>
    <property type="project" value="TreeGrafter"/>
</dbReference>
<dbReference type="GO" id="GO:0031708">
    <property type="term" value="F:endothelin B receptor binding"/>
    <property type="evidence" value="ECO:0007669"/>
    <property type="project" value="TreeGrafter"/>
</dbReference>
<keyword evidence="4" id="KW-0838">Vasoactive</keyword>
<keyword evidence="12" id="KW-1185">Reference proteome</keyword>
<evidence type="ECO:0000256" key="4">
    <source>
        <dbReference type="ARBA" id="ARBA00022858"/>
    </source>
</evidence>
<evidence type="ECO:0000256" key="8">
    <source>
        <dbReference type="SAM" id="MobiDB-lite"/>
    </source>
</evidence>
<accession>A0A8T2JFN5</accession>
<evidence type="ECO:0000256" key="7">
    <source>
        <dbReference type="ARBA" id="ARBA00046081"/>
    </source>
</evidence>
<dbReference type="GO" id="GO:0005615">
    <property type="term" value="C:extracellular space"/>
    <property type="evidence" value="ECO:0007669"/>
    <property type="project" value="TreeGrafter"/>
</dbReference>
<reference evidence="11" key="1">
    <citation type="thesis" date="2020" institute="ProQuest LLC" country="789 East Eisenhower Parkway, Ann Arbor, MI, USA">
        <title>Comparative Genomics and Chromosome Evolution.</title>
        <authorList>
            <person name="Mudd A.B."/>
        </authorList>
    </citation>
    <scope>NUCLEOTIDE SEQUENCE</scope>
    <source>
        <strain evidence="11">Female2</strain>
        <tissue evidence="11">Blood</tissue>
    </source>
</reference>
<feature type="chain" id="PRO_5035887443" description="Endothelin-1" evidence="9">
    <location>
        <begin position="29"/>
        <end position="213"/>
    </location>
</feature>
<evidence type="ECO:0000259" key="10">
    <source>
        <dbReference type="SMART" id="SM00272"/>
    </source>
</evidence>
<evidence type="ECO:0000256" key="9">
    <source>
        <dbReference type="SAM" id="SignalP"/>
    </source>
</evidence>
<dbReference type="PROSITE" id="PS00270">
    <property type="entry name" value="ENDOTHELIN"/>
    <property type="match status" value="2"/>
</dbReference>
<keyword evidence="5" id="KW-0839">Vasoconstrictor</keyword>
<keyword evidence="9" id="KW-0732">Signal</keyword>
<dbReference type="InterPro" id="IPR019764">
    <property type="entry name" value="Endothelin_toxin_CS"/>
</dbReference>
<dbReference type="GO" id="GO:0014826">
    <property type="term" value="P:vein smooth muscle contraction"/>
    <property type="evidence" value="ECO:0007669"/>
    <property type="project" value="TreeGrafter"/>
</dbReference>
<comment type="function">
    <text evidence="7">Endothelins are endothelium-derived vasoconstrictor peptides. Probable ligand for G-protein coupled receptors EDNRA and EDNRB which activates PTK2B, BCAR1, BCAR3 and, GTPases RAP1 and RHOA cascade in glomerular mesangial cells. Also binds the DEAR/FBXW7-AS1 receptor. Promotes mesenteric arterial wall remodeling via activation of ROCK signaling and subsequent colocalization of NFATC3 with F-actin filaments. NFATC3 then translocates to the nucleus where it subsequently promotes the transcription of the smooth muscle hypertrophy and differentiation marker ACTA2.</text>
</comment>
<dbReference type="AlphaFoldDB" id="A0A8T2JFN5"/>
<dbReference type="PANTHER" id="PTHR13874:SF10">
    <property type="entry name" value="ENDOTHELIN-1"/>
    <property type="match status" value="1"/>
</dbReference>
<dbReference type="InterPro" id="IPR001928">
    <property type="entry name" value="Endothln-like_toxin"/>
</dbReference>
<feature type="domain" description="Endothelin-like toxin" evidence="10">
    <location>
        <begin position="120"/>
        <end position="141"/>
    </location>
</feature>
<proteinExistence type="inferred from homology"/>
<evidence type="ECO:0000256" key="5">
    <source>
        <dbReference type="ARBA" id="ARBA00023322"/>
    </source>
</evidence>
<dbReference type="SMART" id="SM00272">
    <property type="entry name" value="END"/>
    <property type="match status" value="2"/>
</dbReference>
<feature type="signal peptide" evidence="9">
    <location>
        <begin position="1"/>
        <end position="28"/>
    </location>
</feature>
<dbReference type="Pfam" id="PF00322">
    <property type="entry name" value="Endothelin"/>
    <property type="match status" value="1"/>
</dbReference>